<accession>A0ABY5ECH6</accession>
<dbReference type="SUPFAM" id="SSF52540">
    <property type="entry name" value="P-loop containing nucleoside triphosphate hydrolases"/>
    <property type="match status" value="1"/>
</dbReference>
<dbReference type="EMBL" id="CP101125">
    <property type="protein sequence ID" value="UTO12037.1"/>
    <property type="molecule type" value="Genomic_DNA"/>
</dbReference>
<dbReference type="Proteomes" id="UP001059607">
    <property type="component" value="Chromosome"/>
</dbReference>
<evidence type="ECO:0000259" key="1">
    <source>
        <dbReference type="Pfam" id="PF07693"/>
    </source>
</evidence>
<name>A0ABY5ECH6_9PSED</name>
<dbReference type="RefSeq" id="WP_054615639.1">
    <property type="nucleotide sequence ID" value="NZ_CP101125.1"/>
</dbReference>
<organism evidence="2 3">
    <name type="scientific">Pseudomonas nunensis</name>
    <dbReference type="NCBI Taxonomy" id="2961896"/>
    <lineage>
        <taxon>Bacteria</taxon>
        <taxon>Pseudomonadati</taxon>
        <taxon>Pseudomonadota</taxon>
        <taxon>Gammaproteobacteria</taxon>
        <taxon>Pseudomonadales</taxon>
        <taxon>Pseudomonadaceae</taxon>
        <taxon>Pseudomonas</taxon>
    </lineage>
</organism>
<evidence type="ECO:0000313" key="2">
    <source>
        <dbReference type="EMBL" id="UTO12037.1"/>
    </source>
</evidence>
<protein>
    <submittedName>
        <fullName evidence="2">KAP family NTPase</fullName>
    </submittedName>
</protein>
<keyword evidence="3" id="KW-1185">Reference proteome</keyword>
<reference evidence="2" key="1">
    <citation type="submission" date="2022-07" db="EMBL/GenBank/DDBJ databases">
        <title>Pseudomonas nunamit sp. nov. an antifungal species isolated from Greenland.</title>
        <authorList>
            <person name="Ntana F."/>
            <person name="Hennessy R.C."/>
            <person name="Zervas A."/>
            <person name="Stougaard P."/>
        </authorList>
    </citation>
    <scope>NUCLEOTIDE SEQUENCE</scope>
    <source>
        <strain evidence="2">In5</strain>
    </source>
</reference>
<sequence>MSIVQVEKALTDFAVHKTGSAIVLKGEWGTGKTHLWNKVIKKHRGSFDRKTYSYVSLFGLNSLPDLKRSIFENSVPTEKAGSVTTKESVFENLKKLEFSDATTGLRKMFGYGKEAKIPFVGSFGGVIDSIQYAMVKDTIICIDDFERRGIALSARDVLGLISNLIESKDCSVILILNEGSLQKDDEFFTFSEKVFDYEVRYAPTLDEAASVVFSTTDLYEKKIVENVKKLEMNNIRLLRKVRYFANLIKPFVDGKFDEILDESTKLIPLAIYAKYSGAEKVVSIEDLEKYKGGLSLFPPDKKELTVEQKAIEDKKIAKVNFFREYGYDEADNFTMEIIKLVKNGYADSNSLVPLIDSITAVSEKSKRRKIFTDAWFVFHNDMSITDADLLDLFEKAVIESGGAANPYEIDGVLEIFTAAGLEERGRSIVDEYFKVLFESRSLTNRNEMYRLPKNPYIAEKLEQYFGDVRKAWSIDELVDNYLGKQFSGEALESLSAFTADQFYTYFKLLGSPKFKSYAQSLVDLGSRTELADIQSHYAVVFLKVFEALKRMHDESPLMALRMNKFMDYQPMYDHKINLVRQVDES</sequence>
<feature type="domain" description="KAP NTPase" evidence="1">
    <location>
        <begin position="15"/>
        <end position="73"/>
    </location>
</feature>
<dbReference type="InterPro" id="IPR011646">
    <property type="entry name" value="KAP_P-loop"/>
</dbReference>
<dbReference type="Pfam" id="PF07693">
    <property type="entry name" value="KAP_NTPase"/>
    <property type="match status" value="1"/>
</dbReference>
<evidence type="ECO:0000313" key="3">
    <source>
        <dbReference type="Proteomes" id="UP001059607"/>
    </source>
</evidence>
<dbReference type="Gene3D" id="3.40.50.300">
    <property type="entry name" value="P-loop containing nucleotide triphosphate hydrolases"/>
    <property type="match status" value="1"/>
</dbReference>
<dbReference type="InterPro" id="IPR027417">
    <property type="entry name" value="P-loop_NTPase"/>
</dbReference>
<gene>
    <name evidence="2" type="ORF">NK667_17835</name>
</gene>
<proteinExistence type="predicted"/>